<keyword evidence="3" id="KW-1185">Reference proteome</keyword>
<proteinExistence type="predicted"/>
<feature type="compositionally biased region" description="Polar residues" evidence="1">
    <location>
        <begin position="1"/>
        <end position="13"/>
    </location>
</feature>
<accession>A0A7Y0WS55</accession>
<comment type="caution">
    <text evidence="2">The sequence shown here is derived from an EMBL/GenBank/DDBJ whole genome shotgun (WGS) entry which is preliminary data.</text>
</comment>
<dbReference type="AlphaFoldDB" id="A0A7Y0WS55"/>
<sequence length="78" mass="8642">MSDNTKNLSSSDANQKHLDDPVEQFRSSQPTQEQIREAKQAEAGYISAAIEKVEADRAAYISRDVCQNIRLCLSRGAS</sequence>
<evidence type="ECO:0000313" key="2">
    <source>
        <dbReference type="EMBL" id="NMT63476.1"/>
    </source>
</evidence>
<feature type="region of interest" description="Disordered" evidence="1">
    <location>
        <begin position="1"/>
        <end position="39"/>
    </location>
</feature>
<dbReference type="RefSeq" id="WP_135955894.1">
    <property type="nucleotide sequence ID" value="NZ_JABCKY010000001.1"/>
</dbReference>
<dbReference type="Proteomes" id="UP000567186">
    <property type="component" value="Unassembled WGS sequence"/>
</dbReference>
<name>A0A7Y0WS55_9GAMM</name>
<evidence type="ECO:0000256" key="1">
    <source>
        <dbReference type="SAM" id="MobiDB-lite"/>
    </source>
</evidence>
<evidence type="ECO:0000313" key="3">
    <source>
        <dbReference type="Proteomes" id="UP000567186"/>
    </source>
</evidence>
<reference evidence="2 3" key="1">
    <citation type="submission" date="2020-04" db="EMBL/GenBank/DDBJ databases">
        <title>Marinobacter oceani sp. nov., isolated from marine solar saltern.</title>
        <authorList>
            <person name="Chen X.-Y."/>
        </authorList>
    </citation>
    <scope>NUCLEOTIDE SEQUENCE [LARGE SCALE GENOMIC DNA]</scope>
    <source>
        <strain evidence="2 3">W62</strain>
    </source>
</reference>
<dbReference type="EMBL" id="JABCKY010000001">
    <property type="protein sequence ID" value="NMT63476.1"/>
    <property type="molecule type" value="Genomic_DNA"/>
</dbReference>
<gene>
    <name evidence="2" type="ORF">HIU99_07665</name>
</gene>
<protein>
    <submittedName>
        <fullName evidence="2">Uncharacterized protein</fullName>
    </submittedName>
</protein>
<organism evidence="2 3">
    <name type="scientific">Marinobacter orientalis</name>
    <dbReference type="NCBI Taxonomy" id="1928859"/>
    <lineage>
        <taxon>Bacteria</taxon>
        <taxon>Pseudomonadati</taxon>
        <taxon>Pseudomonadota</taxon>
        <taxon>Gammaproteobacteria</taxon>
        <taxon>Pseudomonadales</taxon>
        <taxon>Marinobacteraceae</taxon>
        <taxon>Marinobacter</taxon>
    </lineage>
</organism>